<dbReference type="Pfam" id="PF01074">
    <property type="entry name" value="Glyco_hydro_38N"/>
    <property type="match status" value="1"/>
</dbReference>
<dbReference type="InterPro" id="IPR011682">
    <property type="entry name" value="Glyco_hydro_38_C"/>
</dbReference>
<accession>A0A174P0N9</accession>
<dbReference type="InterPro" id="IPR011330">
    <property type="entry name" value="Glyco_hydro/deAcase_b/a-brl"/>
</dbReference>
<dbReference type="SUPFAM" id="SSF88688">
    <property type="entry name" value="Families 57/38 glycoside transferase middle domain"/>
    <property type="match status" value="1"/>
</dbReference>
<protein>
    <submittedName>
        <fullName evidence="6">Mannosylglycerate hydrolase</fullName>
        <ecNumber evidence="6">3.2.1.170</ecNumber>
    </submittedName>
</protein>
<feature type="domain" description="Glycoside hydrolase family 38 central" evidence="5">
    <location>
        <begin position="521"/>
        <end position="598"/>
    </location>
</feature>
<evidence type="ECO:0000313" key="7">
    <source>
        <dbReference type="Proteomes" id="UP000095413"/>
    </source>
</evidence>
<dbReference type="SMART" id="SM00872">
    <property type="entry name" value="Alpha-mann_mid"/>
    <property type="match status" value="1"/>
</dbReference>
<dbReference type="OrthoDB" id="9772207at2"/>
<organism evidence="6 7">
    <name type="scientific">Blautia obeum</name>
    <dbReference type="NCBI Taxonomy" id="40520"/>
    <lineage>
        <taxon>Bacteria</taxon>
        <taxon>Bacillati</taxon>
        <taxon>Bacillota</taxon>
        <taxon>Clostridia</taxon>
        <taxon>Lachnospirales</taxon>
        <taxon>Lachnospiraceae</taxon>
        <taxon>Blautia</taxon>
    </lineage>
</organism>
<dbReference type="GO" id="GO:0006013">
    <property type="term" value="P:mannose metabolic process"/>
    <property type="evidence" value="ECO:0007669"/>
    <property type="project" value="InterPro"/>
</dbReference>
<dbReference type="GO" id="GO:0009313">
    <property type="term" value="P:oligosaccharide catabolic process"/>
    <property type="evidence" value="ECO:0007669"/>
    <property type="project" value="TreeGrafter"/>
</dbReference>
<dbReference type="Gene3D" id="3.20.110.10">
    <property type="entry name" value="Glycoside hydrolase 38, N terminal domain"/>
    <property type="match status" value="1"/>
</dbReference>
<dbReference type="InterPro" id="IPR000602">
    <property type="entry name" value="Glyco_hydro_38_N"/>
</dbReference>
<keyword evidence="4 6" id="KW-0326">Glycosidase</keyword>
<dbReference type="Gene3D" id="2.70.98.30">
    <property type="entry name" value="Golgi alpha-mannosidase II, domain 4"/>
    <property type="match status" value="1"/>
</dbReference>
<dbReference type="EMBL" id="CZBA01000008">
    <property type="protein sequence ID" value="CUP54594.1"/>
    <property type="molecule type" value="Genomic_DNA"/>
</dbReference>
<dbReference type="Pfam" id="PF07748">
    <property type="entry name" value="Glyco_hydro_38C"/>
    <property type="match status" value="1"/>
</dbReference>
<dbReference type="InterPro" id="IPR037094">
    <property type="entry name" value="Glyco_hydro_38_cen_sf"/>
</dbReference>
<dbReference type="PANTHER" id="PTHR46017:SF1">
    <property type="entry name" value="ALPHA-MANNOSIDASE 2C1"/>
    <property type="match status" value="1"/>
</dbReference>
<dbReference type="FunFam" id="2.70.98.30:FF:000010">
    <property type="entry name" value="Cytosolic alpha-mannosidase"/>
    <property type="match status" value="1"/>
</dbReference>
<dbReference type="Proteomes" id="UP000095413">
    <property type="component" value="Unassembled WGS sequence"/>
</dbReference>
<dbReference type="Pfam" id="PF09261">
    <property type="entry name" value="Alpha-mann_mid"/>
    <property type="match status" value="1"/>
</dbReference>
<dbReference type="InterPro" id="IPR028995">
    <property type="entry name" value="Glyco_hydro_57/38_cen_sf"/>
</dbReference>
<dbReference type="Pfam" id="PF17677">
    <property type="entry name" value="Glyco_hydro38C2"/>
    <property type="match status" value="1"/>
</dbReference>
<keyword evidence="2" id="KW-0479">Metal-binding</keyword>
<dbReference type="FunFam" id="3.20.110.10:FF:000002">
    <property type="entry name" value="alpha-mannosidase 2C1 isoform X1"/>
    <property type="match status" value="1"/>
</dbReference>
<dbReference type="EC" id="3.2.1.170" evidence="6"/>
<gene>
    <name evidence="6" type="primary">mngB_1</name>
    <name evidence="6" type="ORF">ERS852533_01727</name>
</gene>
<dbReference type="InterPro" id="IPR041147">
    <property type="entry name" value="GH38_C"/>
</dbReference>
<keyword evidence="3 6" id="KW-0378">Hydrolase</keyword>
<dbReference type="InterPro" id="IPR027291">
    <property type="entry name" value="Glyco_hydro_38_N_sf"/>
</dbReference>
<dbReference type="AlphaFoldDB" id="A0A174P0N9"/>
<dbReference type="CDD" id="cd10789">
    <property type="entry name" value="GH38N_AMII_ER_cytosolic"/>
    <property type="match status" value="1"/>
</dbReference>
<dbReference type="SUPFAM" id="SSF74650">
    <property type="entry name" value="Galactose mutarotase-like"/>
    <property type="match status" value="1"/>
</dbReference>
<dbReference type="GO" id="GO:0046872">
    <property type="term" value="F:metal ion binding"/>
    <property type="evidence" value="ECO:0007669"/>
    <property type="project" value="UniProtKB-KW"/>
</dbReference>
<dbReference type="SUPFAM" id="SSF88713">
    <property type="entry name" value="Glycoside hydrolase/deacetylase"/>
    <property type="match status" value="1"/>
</dbReference>
<dbReference type="FunFam" id="1.20.1270.50:FF:000004">
    <property type="entry name" value="alpha-mannosidase 2C1 isoform X1"/>
    <property type="match status" value="1"/>
</dbReference>
<comment type="similarity">
    <text evidence="1">Belongs to the glycosyl hydrolase 38 family.</text>
</comment>
<reference evidence="6 7" key="1">
    <citation type="submission" date="2015-09" db="EMBL/GenBank/DDBJ databases">
        <authorList>
            <consortium name="Pathogen Informatics"/>
        </authorList>
    </citation>
    <scope>NUCLEOTIDE SEQUENCE [LARGE SCALE GENOMIC DNA]</scope>
    <source>
        <strain evidence="6 7">2789STDY5834921</strain>
    </source>
</reference>
<evidence type="ECO:0000256" key="4">
    <source>
        <dbReference type="ARBA" id="ARBA00023295"/>
    </source>
</evidence>
<evidence type="ECO:0000313" key="6">
    <source>
        <dbReference type="EMBL" id="CUP54594.1"/>
    </source>
</evidence>
<dbReference type="GO" id="GO:0004559">
    <property type="term" value="F:alpha-mannosidase activity"/>
    <property type="evidence" value="ECO:0007669"/>
    <property type="project" value="InterPro"/>
</dbReference>
<dbReference type="Gene3D" id="1.20.1270.50">
    <property type="entry name" value="Glycoside hydrolase family 38, central domain"/>
    <property type="match status" value="1"/>
</dbReference>
<dbReference type="PANTHER" id="PTHR46017">
    <property type="entry name" value="ALPHA-MANNOSIDASE 2C1"/>
    <property type="match status" value="1"/>
</dbReference>
<dbReference type="Gene3D" id="2.60.40.2220">
    <property type="match status" value="1"/>
</dbReference>
<dbReference type="GO" id="GO:0102546">
    <property type="term" value="F:mannosylglycerate hydrolase activity"/>
    <property type="evidence" value="ECO:0007669"/>
    <property type="project" value="UniProtKB-EC"/>
</dbReference>
<evidence type="ECO:0000256" key="2">
    <source>
        <dbReference type="ARBA" id="ARBA00022723"/>
    </source>
</evidence>
<dbReference type="InterPro" id="IPR011013">
    <property type="entry name" value="Gal_mutarotase_sf_dom"/>
</dbReference>
<name>A0A174P0N9_9FIRM</name>
<evidence type="ECO:0000259" key="5">
    <source>
        <dbReference type="SMART" id="SM00872"/>
    </source>
</evidence>
<dbReference type="InterPro" id="IPR015341">
    <property type="entry name" value="Glyco_hydro_38_cen"/>
</dbReference>
<dbReference type="GO" id="GO:0030246">
    <property type="term" value="F:carbohydrate binding"/>
    <property type="evidence" value="ECO:0007669"/>
    <property type="project" value="InterPro"/>
</dbReference>
<evidence type="ECO:0000256" key="1">
    <source>
        <dbReference type="ARBA" id="ARBA00009792"/>
    </source>
</evidence>
<proteinExistence type="inferred from homology"/>
<sequence>MFLMKEHVGKLISDVEELIYREKKPVESYRYKKAGAEKLAIDREDIPSWHTLKNEDIWGGNREYFYFQTEVVIPKEWRNCKVVYELRTGREGEWDAINPQFYAYVNGVPRMGLDVNHREILLTECAEGGERFEILLQAFSGDNNFSLHMDSEIKILDSEIETYYYDLAVPYQVARLLPETDENRTLIIRCLDQSLRRLDLRRAYSREFYDSLKDAEKYIQEEFYDKYCGRQEVPTVYCVGHTHIDVAWLWTLGVTRDKAVRSFTTVLELMKNYPEYIFMSSQPQLYEYVKENAPEIYEEIRAKIREGCWEAEGGMWLEADCNISSGEALVRQFLYGTRFFEKEFGVKNRILWLPDVFGYSAALPQIMKKSGIDYFMTTKISWNERNKMPYDTFMWEGIDGTEVLTHFIPTRDYGAKAQEDGTETEHFTTYNGYLNPSQVMGAWQRYSQKELNHEVLMSYGYGDGGGGVSKDMLENQRRLAKGIPGCPKTEPCTALQFFEKLEEHVKGKEELMHWVGELYLEYHRGTYTSMARNKRFNRRAEFACQDLELYGILGEKAGKEYPDSKLHEMWTVLLRNQFHDILPGSSIKEVYEESKEEYQNLFAENHAATEDIMEGLTNAITGDAGDLVIFNPNSQSVPAPVILPSEIRGNALTDGERSYQIQEIDGSKLAVVDHIPSKGYAAFKVVEQSDEDEEILCVDQSHAETPFFHVAWNEKGQFTSIYDKKANRELLPAGEKGNVIMSYEDRPHNYDAWDINHYYTEKAWEVDDVTSVSVEEQGPVRACVRFERKYLESTVVQYVYFYRDLCQIDIRNEIDWNEKKILLRAYFPVDIHTNEATYEIQYGNVRRPTHYNTSWDEARFEVCAHKWLDVSEDGYGISVLNDCKYGCDVHNGRIGLTMLKSATYPNPDADKEHHSFIWSLCPHSGRWQENQIVAKAYLLNNPYRAVIKQKDGGSLAKTYSAVSVNVPNVVIEVVKKAEDGDETIIRMYECWNRRSRFELQLSEPAEYVYETNLLEEKQEEIPVKENKVSLEIRPFEIKTLVVY</sequence>
<evidence type="ECO:0000256" key="3">
    <source>
        <dbReference type="ARBA" id="ARBA00022801"/>
    </source>
</evidence>